<dbReference type="EMBL" id="LTAI01001346">
    <property type="protein sequence ID" value="ORD95550.1"/>
    <property type="molecule type" value="Genomic_DNA"/>
</dbReference>
<evidence type="ECO:0000313" key="2">
    <source>
        <dbReference type="EMBL" id="ORD95550.1"/>
    </source>
</evidence>
<evidence type="ECO:0000313" key="3">
    <source>
        <dbReference type="Proteomes" id="UP000192501"/>
    </source>
</evidence>
<reference evidence="2 3" key="1">
    <citation type="journal article" date="2017" name="Environ. Microbiol.">
        <title>Decay of the glycolytic pathway and adaptation to intranuclear parasitism within Enterocytozoonidae microsporidia.</title>
        <authorList>
            <person name="Wiredu Boakye D."/>
            <person name="Jaroenlak P."/>
            <person name="Prachumwat A."/>
            <person name="Williams T.A."/>
            <person name="Bateman K.S."/>
            <person name="Itsathitphaisarn O."/>
            <person name="Sritunyalucksana K."/>
            <person name="Paszkiewicz K.H."/>
            <person name="Moore K.A."/>
            <person name="Stentiford G.D."/>
            <person name="Williams B.A."/>
        </authorList>
    </citation>
    <scope>NUCLEOTIDE SEQUENCE [LARGE SCALE GENOMIC DNA]</scope>
    <source>
        <strain evidence="3">canceri</strain>
    </source>
</reference>
<feature type="signal peptide" evidence="1">
    <location>
        <begin position="1"/>
        <end position="17"/>
    </location>
</feature>
<comment type="caution">
    <text evidence="2">The sequence shown here is derived from an EMBL/GenBank/DDBJ whole genome shotgun (WGS) entry which is preliminary data.</text>
</comment>
<gene>
    <name evidence="2" type="ORF">A0H76_3064</name>
</gene>
<feature type="chain" id="PRO_5013298338" evidence="1">
    <location>
        <begin position="18"/>
        <end position="36"/>
    </location>
</feature>
<keyword evidence="1" id="KW-0732">Signal</keyword>
<dbReference type="Proteomes" id="UP000192501">
    <property type="component" value="Unassembled WGS sequence"/>
</dbReference>
<name>A0A1X0Q721_9MICR</name>
<sequence>MLLLICILQLFLKLFFSSRILLLLNHNYQLHQFWIL</sequence>
<evidence type="ECO:0000256" key="1">
    <source>
        <dbReference type="SAM" id="SignalP"/>
    </source>
</evidence>
<protein>
    <submittedName>
        <fullName evidence="2">Uncharacterized protein</fullName>
    </submittedName>
</protein>
<accession>A0A1X0Q721</accession>
<dbReference type="VEuPathDB" id="MicrosporidiaDB:A0H76_3064"/>
<proteinExistence type="predicted"/>
<organism evidence="2 3">
    <name type="scientific">Hepatospora eriocheir</name>
    <dbReference type="NCBI Taxonomy" id="1081669"/>
    <lineage>
        <taxon>Eukaryota</taxon>
        <taxon>Fungi</taxon>
        <taxon>Fungi incertae sedis</taxon>
        <taxon>Microsporidia</taxon>
        <taxon>Hepatosporidae</taxon>
        <taxon>Hepatospora</taxon>
    </lineage>
</organism>
<dbReference type="AlphaFoldDB" id="A0A1X0Q721"/>